<dbReference type="Proteomes" id="UP000529861">
    <property type="component" value="Unassembled WGS sequence"/>
</dbReference>
<accession>A0A7Y2LBT1</accession>
<evidence type="ECO:0000313" key="5">
    <source>
        <dbReference type="EMBL" id="NNG68071.1"/>
    </source>
</evidence>
<evidence type="ECO:0000256" key="1">
    <source>
        <dbReference type="ARBA" id="ARBA00006534"/>
    </source>
</evidence>
<dbReference type="RefSeq" id="WP_170271734.1">
    <property type="nucleotide sequence ID" value="NZ_JABEQB010000054.1"/>
</dbReference>
<proteinExistence type="inferred from homology"/>
<evidence type="ECO:0000256" key="2">
    <source>
        <dbReference type="ARBA" id="ARBA00022670"/>
    </source>
</evidence>
<evidence type="ECO:0000256" key="3">
    <source>
        <dbReference type="ARBA" id="ARBA00022801"/>
    </source>
</evidence>
<dbReference type="GO" id="GO:0006508">
    <property type="term" value="P:proteolysis"/>
    <property type="evidence" value="ECO:0007669"/>
    <property type="project" value="UniProtKB-KW"/>
</dbReference>
<dbReference type="AlphaFoldDB" id="A0A7Y2LBT1"/>
<evidence type="ECO:0000256" key="4">
    <source>
        <dbReference type="ARBA" id="ARBA00022825"/>
    </source>
</evidence>
<dbReference type="Gene3D" id="3.40.50.880">
    <property type="match status" value="1"/>
</dbReference>
<comment type="similarity">
    <text evidence="1">Belongs to the peptidase S51 family.</text>
</comment>
<gene>
    <name evidence="5" type="ORF">HKI81_12895</name>
</gene>
<dbReference type="Pfam" id="PF03575">
    <property type="entry name" value="Peptidase_S51"/>
    <property type="match status" value="1"/>
</dbReference>
<dbReference type="CDD" id="cd03146">
    <property type="entry name" value="GAT1_Peptidase_E"/>
    <property type="match status" value="1"/>
</dbReference>
<keyword evidence="3" id="KW-0378">Hydrolase</keyword>
<name>A0A7Y2LBT1_9THEO</name>
<dbReference type="GO" id="GO:0008236">
    <property type="term" value="F:serine-type peptidase activity"/>
    <property type="evidence" value="ECO:0007669"/>
    <property type="project" value="UniProtKB-KW"/>
</dbReference>
<dbReference type="InterPro" id="IPR029062">
    <property type="entry name" value="Class_I_gatase-like"/>
</dbReference>
<dbReference type="SUPFAM" id="SSF52317">
    <property type="entry name" value="Class I glutamine amidotransferase-like"/>
    <property type="match status" value="1"/>
</dbReference>
<keyword evidence="4" id="KW-0720">Serine protease</keyword>
<reference evidence="5 6" key="1">
    <citation type="submission" date="2020-04" db="EMBL/GenBank/DDBJ databases">
        <title>Draft genome sequence of Caldanaerobacter sunterraneus. strain 1523vc isolated from Griffin hot spring, Kamchatka, Russia.</title>
        <authorList>
            <person name="Toshchakov S.V."/>
            <person name="Podosokorskaya O.A."/>
            <person name="Kublanov I.V."/>
            <person name="Korzhenkov A."/>
            <person name="Patrushev M.V."/>
        </authorList>
    </citation>
    <scope>NUCLEOTIDE SEQUENCE [LARGE SCALE GENOMIC DNA]</scope>
    <source>
        <strain evidence="5 6">1523vc</strain>
    </source>
</reference>
<comment type="caution">
    <text evidence="5">The sequence shown here is derived from an EMBL/GenBank/DDBJ whole genome shotgun (WGS) entry which is preliminary data.</text>
</comment>
<dbReference type="PANTHER" id="PTHR20842:SF0">
    <property type="entry name" value="ALPHA-ASPARTYL DIPEPTIDASE"/>
    <property type="match status" value="1"/>
</dbReference>
<dbReference type="PANTHER" id="PTHR20842">
    <property type="entry name" value="PROTEASE S51 ALPHA-ASPARTYL DIPEPTIDASE"/>
    <property type="match status" value="1"/>
</dbReference>
<dbReference type="InterPro" id="IPR005320">
    <property type="entry name" value="Peptidase_S51"/>
</dbReference>
<protein>
    <submittedName>
        <fullName evidence="5">Peptidase E</fullName>
    </submittedName>
</protein>
<organism evidence="5 6">
    <name type="scientific">Caldanaerobacter subterraneus</name>
    <dbReference type="NCBI Taxonomy" id="911092"/>
    <lineage>
        <taxon>Bacteria</taxon>
        <taxon>Bacillati</taxon>
        <taxon>Bacillota</taxon>
        <taxon>Clostridia</taxon>
        <taxon>Thermoanaerobacterales</taxon>
        <taxon>Thermoanaerobacteraceae</taxon>
        <taxon>Caldanaerobacter</taxon>
    </lineage>
</organism>
<dbReference type="EMBL" id="JABEQB010000054">
    <property type="protein sequence ID" value="NNG68071.1"/>
    <property type="molecule type" value="Genomic_DNA"/>
</dbReference>
<keyword evidence="2" id="KW-0645">Protease</keyword>
<evidence type="ECO:0000313" key="6">
    <source>
        <dbReference type="Proteomes" id="UP000529861"/>
    </source>
</evidence>
<sequence>MKKVVAIGGGEISKFETLKIDEEIVKLTGKDNPKALFIPTASGEAEGYCETFDLVYGKTLGCKTDVLFLIKDNLDSSQIEDKILWADLIYVGGGNTKMMMEIWRSKGVDKMLMDAYQRGTVLSGLSAGAICWFKYGFSDSLRFQSGETWNYIKVEGLGLFNAILCPHLDEENRREYFEKFIINFDGIGIGLENGCAIEIIEDTFRIIKSFENAQAYLFKGIKDRVFVKEIRNDHYIPFKLLIDND</sequence>